<dbReference type="Gene3D" id="3.40.50.2020">
    <property type="match status" value="1"/>
</dbReference>
<dbReference type="InterPro" id="IPR051910">
    <property type="entry name" value="ComF/GntX_DNA_util-trans"/>
</dbReference>
<dbReference type="SUPFAM" id="SSF53271">
    <property type="entry name" value="PRTase-like"/>
    <property type="match status" value="1"/>
</dbReference>
<dbReference type="Pfam" id="PF00156">
    <property type="entry name" value="Pribosyltran"/>
    <property type="match status" value="1"/>
</dbReference>
<dbReference type="AlphaFoldDB" id="A0A1G8F4G1"/>
<evidence type="ECO:0000256" key="1">
    <source>
        <dbReference type="ARBA" id="ARBA00008007"/>
    </source>
</evidence>
<dbReference type="EMBL" id="FNDD01000028">
    <property type="protein sequence ID" value="SDH77015.1"/>
    <property type="molecule type" value="Genomic_DNA"/>
</dbReference>
<dbReference type="PANTHER" id="PTHR47505">
    <property type="entry name" value="DNA UTILIZATION PROTEIN YHGH"/>
    <property type="match status" value="1"/>
</dbReference>
<dbReference type="CDD" id="cd06223">
    <property type="entry name" value="PRTases_typeI"/>
    <property type="match status" value="1"/>
</dbReference>
<organism evidence="3 4">
    <name type="scientific">Vibrio xiamenensis</name>
    <dbReference type="NCBI Taxonomy" id="861298"/>
    <lineage>
        <taxon>Bacteria</taxon>
        <taxon>Pseudomonadati</taxon>
        <taxon>Pseudomonadota</taxon>
        <taxon>Gammaproteobacteria</taxon>
        <taxon>Vibrionales</taxon>
        <taxon>Vibrionaceae</taxon>
        <taxon>Vibrio</taxon>
    </lineage>
</organism>
<keyword evidence="4" id="KW-1185">Reference proteome</keyword>
<dbReference type="PANTHER" id="PTHR47505:SF1">
    <property type="entry name" value="DNA UTILIZATION PROTEIN YHGH"/>
    <property type="match status" value="1"/>
</dbReference>
<evidence type="ECO:0000313" key="4">
    <source>
        <dbReference type="Proteomes" id="UP000198854"/>
    </source>
</evidence>
<proteinExistence type="inferred from homology"/>
<evidence type="ECO:0000313" key="3">
    <source>
        <dbReference type="EMBL" id="SDH77015.1"/>
    </source>
</evidence>
<dbReference type="InterPro" id="IPR000836">
    <property type="entry name" value="PRTase_dom"/>
</dbReference>
<comment type="similarity">
    <text evidence="1">Belongs to the ComF/GntX family.</text>
</comment>
<name>A0A1G8F4G1_9VIBR</name>
<sequence>MLTNWRQKAMQGFANYSPPRWCEICRFALKSPQSHLPICQHCLHYFQPTPRCQRCGLPTLLNVPQCGQCLRTPPPWQRVVCVGDYQPPLSNYVHHLKYQGHFWHASWLAQLLAKRVTKVPDMITCVPLHWRRHWQRGFNQSELLASFVAKSLGCAHHSKLFRRVRHTKPQQGMNKRQRQRNLRRAFVLNRHLLNHKPQIHHVAIVDDVMTTGSTVRHLSELLLEAGVKSIDIYCLCRTPEPKD</sequence>
<reference evidence="3 4" key="1">
    <citation type="submission" date="2016-10" db="EMBL/GenBank/DDBJ databases">
        <authorList>
            <person name="de Groot N.N."/>
        </authorList>
    </citation>
    <scope>NUCLEOTIDE SEQUENCE [LARGE SCALE GENOMIC DNA]</scope>
    <source>
        <strain evidence="3 4">CGMCC 1.10228</strain>
    </source>
</reference>
<protein>
    <submittedName>
        <fullName evidence="3">ComF family protein</fullName>
    </submittedName>
</protein>
<gene>
    <name evidence="3" type="ORF">SAMN04488136_12852</name>
</gene>
<evidence type="ECO:0000259" key="2">
    <source>
        <dbReference type="Pfam" id="PF00156"/>
    </source>
</evidence>
<dbReference type="Proteomes" id="UP000198854">
    <property type="component" value="Unassembled WGS sequence"/>
</dbReference>
<dbReference type="OrthoDB" id="9793412at2"/>
<dbReference type="STRING" id="861298.SAMN04488136_12852"/>
<dbReference type="InterPro" id="IPR029057">
    <property type="entry name" value="PRTase-like"/>
</dbReference>
<accession>A0A1G8F4G1</accession>
<dbReference type="RefSeq" id="WP_093277848.1">
    <property type="nucleotide sequence ID" value="NZ_FNDD01000028.1"/>
</dbReference>
<feature type="domain" description="Phosphoribosyltransferase" evidence="2">
    <location>
        <begin position="142"/>
        <end position="241"/>
    </location>
</feature>